<sequence>MPAADPARRNPDSWRAILDATYAILEEDGYQAVTMSAVVARAGVGRQTLYRWWTSKAALVFEAFLHNVNTGPPPMSDGTFPDRLRTYAHGFLALYVEGTAGRRLRELIGAAQSDPDLARALEEKWFEPRRAPVREAMREAQAAGEIRADVDPDTALDLVFAPLHYRLLVSGGPVDGAYVDSVVDLALTALDPRAHPTTGRPGTG</sequence>
<dbReference type="Proteomes" id="UP001501423">
    <property type="component" value="Unassembled WGS sequence"/>
</dbReference>
<evidence type="ECO:0000256" key="3">
    <source>
        <dbReference type="ARBA" id="ARBA00023163"/>
    </source>
</evidence>
<feature type="DNA-binding region" description="H-T-H motif" evidence="4">
    <location>
        <begin position="34"/>
        <end position="53"/>
    </location>
</feature>
<keyword evidence="1" id="KW-0805">Transcription regulation</keyword>
<evidence type="ECO:0000313" key="7">
    <source>
        <dbReference type="Proteomes" id="UP001501423"/>
    </source>
</evidence>
<protein>
    <submittedName>
        <fullName evidence="6">TetR/AcrR family transcriptional regulator</fullName>
    </submittedName>
</protein>
<dbReference type="SUPFAM" id="SSF48498">
    <property type="entry name" value="Tetracyclin repressor-like, C-terminal domain"/>
    <property type="match status" value="1"/>
</dbReference>
<evidence type="ECO:0000313" key="6">
    <source>
        <dbReference type="EMBL" id="GAA2912937.1"/>
    </source>
</evidence>
<dbReference type="InterPro" id="IPR050109">
    <property type="entry name" value="HTH-type_TetR-like_transc_reg"/>
</dbReference>
<accession>A0ABN3WFS4</accession>
<dbReference type="InterPro" id="IPR009057">
    <property type="entry name" value="Homeodomain-like_sf"/>
</dbReference>
<dbReference type="PRINTS" id="PR00455">
    <property type="entry name" value="HTHTETR"/>
</dbReference>
<dbReference type="EMBL" id="BAAAVA010000006">
    <property type="protein sequence ID" value="GAA2912937.1"/>
    <property type="molecule type" value="Genomic_DNA"/>
</dbReference>
<feature type="domain" description="HTH tetR-type" evidence="5">
    <location>
        <begin position="11"/>
        <end position="71"/>
    </location>
</feature>
<dbReference type="SUPFAM" id="SSF46689">
    <property type="entry name" value="Homeodomain-like"/>
    <property type="match status" value="1"/>
</dbReference>
<reference evidence="6 7" key="1">
    <citation type="journal article" date="2019" name="Int. J. Syst. Evol. Microbiol.">
        <title>The Global Catalogue of Microorganisms (GCM) 10K type strain sequencing project: providing services to taxonomists for standard genome sequencing and annotation.</title>
        <authorList>
            <consortium name="The Broad Institute Genomics Platform"/>
            <consortium name="The Broad Institute Genome Sequencing Center for Infectious Disease"/>
            <person name="Wu L."/>
            <person name="Ma J."/>
        </authorList>
    </citation>
    <scope>NUCLEOTIDE SEQUENCE [LARGE SCALE GENOMIC DNA]</scope>
    <source>
        <strain evidence="6 7">JCM 9650</strain>
    </source>
</reference>
<proteinExistence type="predicted"/>
<dbReference type="Gene3D" id="1.10.10.60">
    <property type="entry name" value="Homeodomain-like"/>
    <property type="match status" value="1"/>
</dbReference>
<dbReference type="Gene3D" id="1.10.357.10">
    <property type="entry name" value="Tetracycline Repressor, domain 2"/>
    <property type="match status" value="1"/>
</dbReference>
<keyword evidence="7" id="KW-1185">Reference proteome</keyword>
<keyword evidence="3" id="KW-0804">Transcription</keyword>
<dbReference type="InterPro" id="IPR011075">
    <property type="entry name" value="TetR_C"/>
</dbReference>
<dbReference type="PANTHER" id="PTHR30055">
    <property type="entry name" value="HTH-TYPE TRANSCRIPTIONAL REGULATOR RUTR"/>
    <property type="match status" value="1"/>
</dbReference>
<dbReference type="PANTHER" id="PTHR30055:SF148">
    <property type="entry name" value="TETR-FAMILY TRANSCRIPTIONAL REGULATOR"/>
    <property type="match status" value="1"/>
</dbReference>
<dbReference type="RefSeq" id="WP_346087866.1">
    <property type="nucleotide sequence ID" value="NZ_BAAAVA010000006.1"/>
</dbReference>
<organism evidence="6 7">
    <name type="scientific">Streptomyces erythrogriseus</name>
    <dbReference type="NCBI Taxonomy" id="284027"/>
    <lineage>
        <taxon>Bacteria</taxon>
        <taxon>Bacillati</taxon>
        <taxon>Actinomycetota</taxon>
        <taxon>Actinomycetes</taxon>
        <taxon>Kitasatosporales</taxon>
        <taxon>Streptomycetaceae</taxon>
        <taxon>Streptomyces</taxon>
        <taxon>Streptomyces griseoincarnatus group</taxon>
    </lineage>
</organism>
<dbReference type="PROSITE" id="PS50977">
    <property type="entry name" value="HTH_TETR_2"/>
    <property type="match status" value="1"/>
</dbReference>
<evidence type="ECO:0000256" key="1">
    <source>
        <dbReference type="ARBA" id="ARBA00023015"/>
    </source>
</evidence>
<evidence type="ECO:0000256" key="2">
    <source>
        <dbReference type="ARBA" id="ARBA00023125"/>
    </source>
</evidence>
<dbReference type="InterPro" id="IPR036271">
    <property type="entry name" value="Tet_transcr_reg_TetR-rel_C_sf"/>
</dbReference>
<gene>
    <name evidence="6" type="ORF">GCM10010478_09730</name>
</gene>
<keyword evidence="2 4" id="KW-0238">DNA-binding</keyword>
<dbReference type="Pfam" id="PF00440">
    <property type="entry name" value="TetR_N"/>
    <property type="match status" value="1"/>
</dbReference>
<evidence type="ECO:0000256" key="4">
    <source>
        <dbReference type="PROSITE-ProRule" id="PRU00335"/>
    </source>
</evidence>
<evidence type="ECO:0000259" key="5">
    <source>
        <dbReference type="PROSITE" id="PS50977"/>
    </source>
</evidence>
<name>A0ABN3WFS4_9ACTN</name>
<dbReference type="Pfam" id="PF16859">
    <property type="entry name" value="TetR_C_11"/>
    <property type="match status" value="1"/>
</dbReference>
<dbReference type="InterPro" id="IPR001647">
    <property type="entry name" value="HTH_TetR"/>
</dbReference>
<comment type="caution">
    <text evidence="6">The sequence shown here is derived from an EMBL/GenBank/DDBJ whole genome shotgun (WGS) entry which is preliminary data.</text>
</comment>